<protein>
    <submittedName>
        <fullName evidence="2">Uncharacterized membrane protein YoaT, DUF817 family</fullName>
    </submittedName>
</protein>
<sequence>MADRRELTRLEAVLDAFADRVLPRVPAGIREFLAFGIKQAWACLFGALMLAAIILTAWLYPDDAAIARNDFLVVLAVLIQIGMLVARLETGRELIVIIVFHIVGTGMEIFKTAVGSWNYAPGGVLHIGAVPLFTGFMYAAVGSYIVRVYRLFDLRFSHYPPRWLTVIIAAAVYVNFFTHHFIVDLRLLLVLATVIVFFRCRMYFHIHRRTLTMPVLLAFLLVAFFIWVAENIGTAAGAWLYPSQDDGWHLVPLTKLVAWFLLMMISVVLVTFVHRPGPPEVHSPEPPDTYTC</sequence>
<feature type="transmembrane region" description="Helical" evidence="1">
    <location>
        <begin position="71"/>
        <end position="88"/>
    </location>
</feature>
<name>A0A2H1HIS4_BRELN</name>
<feature type="transmembrane region" description="Helical" evidence="1">
    <location>
        <begin position="216"/>
        <end position="241"/>
    </location>
</feature>
<dbReference type="Pfam" id="PF05675">
    <property type="entry name" value="DUF817"/>
    <property type="match status" value="1"/>
</dbReference>
<proteinExistence type="predicted"/>
<keyword evidence="1" id="KW-1133">Transmembrane helix</keyword>
<dbReference type="Proteomes" id="UP000234641">
    <property type="component" value="Unassembled WGS sequence"/>
</dbReference>
<gene>
    <name evidence="2" type="ORF">BLIN9172_00135</name>
</gene>
<feature type="transmembrane region" description="Helical" evidence="1">
    <location>
        <begin position="123"/>
        <end position="149"/>
    </location>
</feature>
<dbReference type="AlphaFoldDB" id="A0A2H1HIS4"/>
<evidence type="ECO:0000313" key="3">
    <source>
        <dbReference type="Proteomes" id="UP000234641"/>
    </source>
</evidence>
<dbReference type="InterPro" id="IPR008535">
    <property type="entry name" value="DUF817"/>
</dbReference>
<reference evidence="2 3" key="1">
    <citation type="submission" date="2017-03" db="EMBL/GenBank/DDBJ databases">
        <authorList>
            <person name="Afonso C.L."/>
            <person name="Miller P.J."/>
            <person name="Scott M.A."/>
            <person name="Spackman E."/>
            <person name="Goraichik I."/>
            <person name="Dimitrov K.M."/>
            <person name="Suarez D.L."/>
            <person name="Swayne D.E."/>
        </authorList>
    </citation>
    <scope>NUCLEOTIDE SEQUENCE [LARGE SCALE GENOMIC DNA]</scope>
    <source>
        <strain evidence="2 3">ATCC 9172</strain>
    </source>
</reference>
<feature type="transmembrane region" description="Helical" evidence="1">
    <location>
        <begin position="253"/>
        <end position="273"/>
    </location>
</feature>
<organism evidence="2 3">
    <name type="scientific">Brevibacterium linens ATCC 9172</name>
    <dbReference type="NCBI Taxonomy" id="1255617"/>
    <lineage>
        <taxon>Bacteria</taxon>
        <taxon>Bacillati</taxon>
        <taxon>Actinomycetota</taxon>
        <taxon>Actinomycetes</taxon>
        <taxon>Micrococcales</taxon>
        <taxon>Brevibacteriaceae</taxon>
        <taxon>Brevibacterium</taxon>
    </lineage>
</organism>
<dbReference type="PIRSF" id="PIRSF009141">
    <property type="entry name" value="UCP009141"/>
    <property type="match status" value="1"/>
</dbReference>
<feature type="transmembrane region" description="Helical" evidence="1">
    <location>
        <begin position="161"/>
        <end position="181"/>
    </location>
</feature>
<dbReference type="RefSeq" id="WP_101553401.1">
    <property type="nucleotide sequence ID" value="NZ_FXYY01000001.1"/>
</dbReference>
<dbReference type="EMBL" id="FXYY01000001">
    <property type="protein sequence ID" value="SMX62843.1"/>
    <property type="molecule type" value="Genomic_DNA"/>
</dbReference>
<feature type="transmembrane region" description="Helical" evidence="1">
    <location>
        <begin position="40"/>
        <end position="59"/>
    </location>
</feature>
<accession>A0A2H1HIS4</accession>
<keyword evidence="1" id="KW-0812">Transmembrane</keyword>
<keyword evidence="1" id="KW-0472">Membrane</keyword>
<evidence type="ECO:0000313" key="2">
    <source>
        <dbReference type="EMBL" id="SMX62843.1"/>
    </source>
</evidence>
<feature type="transmembrane region" description="Helical" evidence="1">
    <location>
        <begin position="95"/>
        <end position="117"/>
    </location>
</feature>
<evidence type="ECO:0000256" key="1">
    <source>
        <dbReference type="SAM" id="Phobius"/>
    </source>
</evidence>
<feature type="transmembrane region" description="Helical" evidence="1">
    <location>
        <begin position="187"/>
        <end position="204"/>
    </location>
</feature>